<evidence type="ECO:0000256" key="2">
    <source>
        <dbReference type="SAM" id="MobiDB-lite"/>
    </source>
</evidence>
<keyword evidence="3" id="KW-1133">Transmembrane helix</keyword>
<gene>
    <name evidence="4" type="ORF">HV559_06250</name>
</gene>
<evidence type="ECO:0000256" key="3">
    <source>
        <dbReference type="SAM" id="Phobius"/>
    </source>
</evidence>
<sequence length="119" mass="13464">MITQQIVGFIGVIGTVLAYAFFKGWQLKQARKKTEILEAEKQQQAVEIEQKNAEVKNAKIYQKHNKNVTRATSRNIDEQLHQHGYFRDDHGLHGVRSDLSEPCGYDGNETSSACSQSDL</sequence>
<keyword evidence="1" id="KW-0175">Coiled coil</keyword>
<evidence type="ECO:0000313" key="5">
    <source>
        <dbReference type="Proteomes" id="UP000509660"/>
    </source>
</evidence>
<name>A0A7D5DZU4_9PAST</name>
<evidence type="ECO:0000256" key="1">
    <source>
        <dbReference type="SAM" id="Coils"/>
    </source>
</evidence>
<feature type="compositionally biased region" description="Polar residues" evidence="2">
    <location>
        <begin position="108"/>
        <end position="119"/>
    </location>
</feature>
<proteinExistence type="predicted"/>
<reference evidence="4 5" key="1">
    <citation type="submission" date="2020-06" db="EMBL/GenBank/DDBJ databases">
        <title>Mannheimia pernigra sp. nov. isolated from bovine respiratory tract.</title>
        <authorList>
            <person name="Kuhnert P."/>
            <person name="Akarsu-Egger H."/>
        </authorList>
    </citation>
    <scope>NUCLEOTIDE SEQUENCE [LARGE SCALE GENOMIC DNA]</scope>
    <source>
        <strain evidence="4 5">BNO311</strain>
    </source>
</reference>
<feature type="region of interest" description="Disordered" evidence="2">
    <location>
        <begin position="91"/>
        <end position="119"/>
    </location>
</feature>
<dbReference type="RefSeq" id="WP_176809854.1">
    <property type="nucleotide sequence ID" value="NZ_CP055306.1"/>
</dbReference>
<dbReference type="Pfam" id="PF10883">
    <property type="entry name" value="DUF2681"/>
    <property type="match status" value="1"/>
</dbReference>
<dbReference type="EMBL" id="CP055306">
    <property type="protein sequence ID" value="QLB40504.1"/>
    <property type="molecule type" value="Genomic_DNA"/>
</dbReference>
<evidence type="ECO:0000313" key="4">
    <source>
        <dbReference type="EMBL" id="QLB40504.1"/>
    </source>
</evidence>
<keyword evidence="3" id="KW-0812">Transmembrane</keyword>
<keyword evidence="5" id="KW-1185">Reference proteome</keyword>
<organism evidence="4 5">
    <name type="scientific">Mannheimia pernigra</name>
    <dbReference type="NCBI Taxonomy" id="111844"/>
    <lineage>
        <taxon>Bacteria</taxon>
        <taxon>Pseudomonadati</taxon>
        <taxon>Pseudomonadota</taxon>
        <taxon>Gammaproteobacteria</taxon>
        <taxon>Pasteurellales</taxon>
        <taxon>Pasteurellaceae</taxon>
        <taxon>Mannheimia</taxon>
    </lineage>
</organism>
<dbReference type="AlphaFoldDB" id="A0A7D5DZU4"/>
<keyword evidence="3" id="KW-0472">Membrane</keyword>
<dbReference type="Proteomes" id="UP000509660">
    <property type="component" value="Chromosome"/>
</dbReference>
<feature type="coiled-coil region" evidence="1">
    <location>
        <begin position="27"/>
        <end position="58"/>
    </location>
</feature>
<dbReference type="InterPro" id="IPR020274">
    <property type="entry name" value="Uncharacterised_HI1496"/>
</dbReference>
<protein>
    <submittedName>
        <fullName evidence="4">DUF2681 domain-containing protein</fullName>
    </submittedName>
</protein>
<accession>A0A7D5DZU4</accession>
<feature type="transmembrane region" description="Helical" evidence="3">
    <location>
        <begin position="6"/>
        <end position="22"/>
    </location>
</feature>